<evidence type="ECO:0000256" key="4">
    <source>
        <dbReference type="ARBA" id="ARBA00022982"/>
    </source>
</evidence>
<dbReference type="Pfam" id="PF21349">
    <property type="entry name" value="RUBY_RBDX"/>
    <property type="match status" value="1"/>
</dbReference>
<keyword evidence="10" id="KW-1185">Reference proteome</keyword>
<dbReference type="GO" id="GO:0046872">
    <property type="term" value="F:metal ion binding"/>
    <property type="evidence" value="ECO:0007669"/>
    <property type="project" value="UniProtKB-KW"/>
</dbReference>
<dbReference type="RefSeq" id="WP_117418963.1">
    <property type="nucleotide sequence ID" value="NZ_BRPJ01000030.1"/>
</dbReference>
<dbReference type="SUPFAM" id="SSF47240">
    <property type="entry name" value="Ferritin-like"/>
    <property type="match status" value="1"/>
</dbReference>
<dbReference type="InterPro" id="IPR009040">
    <property type="entry name" value="Ferritin-like_diiron"/>
</dbReference>
<dbReference type="PROSITE" id="PS50905">
    <property type="entry name" value="FERRITIN_LIKE"/>
    <property type="match status" value="1"/>
</dbReference>
<dbReference type="Gene3D" id="1.20.1260.10">
    <property type="match status" value="1"/>
</dbReference>
<dbReference type="GO" id="GO:0016491">
    <property type="term" value="F:oxidoreductase activity"/>
    <property type="evidence" value="ECO:0007669"/>
    <property type="project" value="InterPro"/>
</dbReference>
<proteinExistence type="predicted"/>
<dbReference type="InterPro" id="IPR003251">
    <property type="entry name" value="Rr_diiron-bd_dom"/>
</dbReference>
<evidence type="ECO:0000313" key="8">
    <source>
        <dbReference type="EMBL" id="RFZ76996.1"/>
    </source>
</evidence>
<accession>A0A3E2N7N5</accession>
<dbReference type="CDD" id="cd01041">
    <property type="entry name" value="Rubrerythrin"/>
    <property type="match status" value="1"/>
</dbReference>
<dbReference type="PANTHER" id="PTHR43865">
    <property type="entry name" value="RUBRERYTHRIN-RELATED"/>
    <property type="match status" value="1"/>
</dbReference>
<gene>
    <name evidence="7" type="primary">rbr_2</name>
    <name evidence="8" type="ORF">DS742_21215</name>
    <name evidence="7" type="ORF">LAD12857_16090</name>
</gene>
<dbReference type="Proteomes" id="UP000260680">
    <property type="component" value="Unassembled WGS sequence"/>
</dbReference>
<evidence type="ECO:0000313" key="9">
    <source>
        <dbReference type="Proteomes" id="UP000260680"/>
    </source>
</evidence>
<dbReference type="InterPro" id="IPR009078">
    <property type="entry name" value="Ferritin-like_SF"/>
</dbReference>
<dbReference type="EMBL" id="QOHO01000071">
    <property type="protein sequence ID" value="RFZ76996.1"/>
    <property type="molecule type" value="Genomic_DNA"/>
</dbReference>
<dbReference type="SUPFAM" id="SSF57802">
    <property type="entry name" value="Rubredoxin-like"/>
    <property type="match status" value="1"/>
</dbReference>
<evidence type="ECO:0000313" key="10">
    <source>
        <dbReference type="Proteomes" id="UP001419084"/>
    </source>
</evidence>
<comment type="cofactor">
    <cofactor evidence="1">
        <name>Fe(3+)</name>
        <dbReference type="ChEBI" id="CHEBI:29034"/>
    </cofactor>
</comment>
<reference evidence="8 9" key="1">
    <citation type="submission" date="2018-07" db="EMBL/GenBank/DDBJ databases">
        <title>New species, Clostridium PI-S10-A1B.</title>
        <authorList>
            <person name="Krishna G."/>
            <person name="Summeta K."/>
            <person name="Shikha S."/>
            <person name="Prabhu P.B."/>
            <person name="Suresh K."/>
        </authorList>
    </citation>
    <scope>NUCLEOTIDE SEQUENCE [LARGE SCALE GENOMIC DNA]</scope>
    <source>
        <strain evidence="8 9">PI-S10-A1B</strain>
    </source>
</reference>
<dbReference type="AlphaFoldDB" id="A0A3E2N7N5"/>
<keyword evidence="4" id="KW-0249">Electron transport</keyword>
<dbReference type="Gene3D" id="2.20.28.10">
    <property type="match status" value="1"/>
</dbReference>
<evidence type="ECO:0000259" key="6">
    <source>
        <dbReference type="PROSITE" id="PS50905"/>
    </source>
</evidence>
<evidence type="ECO:0000256" key="1">
    <source>
        <dbReference type="ARBA" id="ARBA00001965"/>
    </source>
</evidence>
<dbReference type="OrthoDB" id="9799749at2"/>
<name>A0A3E2N7N5_9FIRM</name>
<sequence>MDFEESRTYTNLAIAFNAEAIASTRDRIFADVARQEGYMEIGNIYDVTARNNMEHARIWLRQLNQGNFPNTEEALLQSRDNELNLANNQYQDFARVAREEGFMDIAALFAGVANIEYHQGTRFSRLFENVVQNEVFCKPVETLWICMQCGNIMSGECAPLICPVCNFPQGYYRLYDENF</sequence>
<dbReference type="InterPro" id="IPR052364">
    <property type="entry name" value="Rubrerythrin"/>
</dbReference>
<protein>
    <submittedName>
        <fullName evidence="7 8">Rubrerythrin</fullName>
    </submittedName>
</protein>
<evidence type="ECO:0000256" key="5">
    <source>
        <dbReference type="ARBA" id="ARBA00023004"/>
    </source>
</evidence>
<keyword evidence="2" id="KW-0813">Transport</keyword>
<dbReference type="InterPro" id="IPR012347">
    <property type="entry name" value="Ferritin-like"/>
</dbReference>
<evidence type="ECO:0000313" key="7">
    <source>
        <dbReference type="EMBL" id="GLB29686.1"/>
    </source>
</evidence>
<dbReference type="InterPro" id="IPR048574">
    <property type="entry name" value="RUBY_RBDX"/>
</dbReference>
<dbReference type="EMBL" id="BRPJ01000030">
    <property type="protein sequence ID" value="GLB29686.1"/>
    <property type="molecule type" value="Genomic_DNA"/>
</dbReference>
<keyword evidence="3" id="KW-0479">Metal-binding</keyword>
<organism evidence="8 9">
    <name type="scientific">Lacrimispora amygdalina</name>
    <dbReference type="NCBI Taxonomy" id="253257"/>
    <lineage>
        <taxon>Bacteria</taxon>
        <taxon>Bacillati</taxon>
        <taxon>Bacillota</taxon>
        <taxon>Clostridia</taxon>
        <taxon>Lachnospirales</taxon>
        <taxon>Lachnospiraceae</taxon>
        <taxon>Lacrimispora</taxon>
    </lineage>
</organism>
<reference evidence="7 10" key="2">
    <citation type="journal article" date="2024" name="Int. J. Syst. Evol. Microbiol.">
        <title>Lacrimispora brassicae sp. nov. isolated from fermented cabbage, and proposal of Clostridium indicum Gundawar et al. 2019 and Clostridium methoxybenzovorans Mechichi et al. 1999 as heterotypic synonyms of Lacrimispora amygdalina (Parshina et al. 2003) Haas and Blanchard 2020 and Lacrimispora indolis (McClung and McCoy 1957) Haas and Blanchard 2020, respectively.</title>
        <authorList>
            <person name="Kobayashi H."/>
            <person name="Tanizawa Y."/>
            <person name="Sakamoto M."/>
            <person name="Ohkuma M."/>
            <person name="Tohno M."/>
        </authorList>
    </citation>
    <scope>NUCLEOTIDE SEQUENCE [LARGE SCALE GENOMIC DNA]</scope>
    <source>
        <strain evidence="7 10">DSM 12857</strain>
    </source>
</reference>
<feature type="domain" description="Ferritin-like diiron" evidence="6">
    <location>
        <begin position="2"/>
        <end position="134"/>
    </location>
</feature>
<dbReference type="Pfam" id="PF02915">
    <property type="entry name" value="Rubrerythrin"/>
    <property type="match status" value="1"/>
</dbReference>
<evidence type="ECO:0000256" key="3">
    <source>
        <dbReference type="ARBA" id="ARBA00022723"/>
    </source>
</evidence>
<dbReference type="Proteomes" id="UP001419084">
    <property type="component" value="Unassembled WGS sequence"/>
</dbReference>
<evidence type="ECO:0000256" key="2">
    <source>
        <dbReference type="ARBA" id="ARBA00022448"/>
    </source>
</evidence>
<keyword evidence="5" id="KW-0408">Iron</keyword>
<comment type="caution">
    <text evidence="8">The sequence shown here is derived from an EMBL/GenBank/DDBJ whole genome shotgun (WGS) entry which is preliminary data.</text>
</comment>
<dbReference type="PANTHER" id="PTHR43865:SF1">
    <property type="entry name" value="RUBRERYTHRIN-RELATED"/>
    <property type="match status" value="1"/>
</dbReference>